<feature type="transmembrane region" description="Helical" evidence="8">
    <location>
        <begin position="123"/>
        <end position="143"/>
    </location>
</feature>
<keyword evidence="3" id="KW-0813">Transport</keyword>
<feature type="transmembrane region" description="Helical" evidence="8">
    <location>
        <begin position="283"/>
        <end position="302"/>
    </location>
</feature>
<evidence type="ECO:0000313" key="10">
    <source>
        <dbReference type="Proteomes" id="UP000252893"/>
    </source>
</evidence>
<dbReference type="InterPro" id="IPR037294">
    <property type="entry name" value="ABC_BtuC-like"/>
</dbReference>
<keyword evidence="4" id="KW-1003">Cell membrane</keyword>
<protein>
    <submittedName>
        <fullName evidence="9">Iron complex transport system permease protein</fullName>
    </submittedName>
</protein>
<gene>
    <name evidence="9" type="ORF">DFR47_10993</name>
</gene>
<dbReference type="GO" id="GO:0005886">
    <property type="term" value="C:plasma membrane"/>
    <property type="evidence" value="ECO:0007669"/>
    <property type="project" value="UniProtKB-SubCell"/>
</dbReference>
<keyword evidence="6 8" id="KW-1133">Transmembrane helix</keyword>
<feature type="transmembrane region" description="Helical" evidence="8">
    <location>
        <begin position="62"/>
        <end position="83"/>
    </location>
</feature>
<reference evidence="9 10" key="1">
    <citation type="submission" date="2018-06" db="EMBL/GenBank/DDBJ databases">
        <title>Genomic Encyclopedia of Type Strains, Phase IV (KMG-IV): sequencing the most valuable type-strain genomes for metagenomic binning, comparative biology and taxonomic classification.</title>
        <authorList>
            <person name="Goeker M."/>
        </authorList>
    </citation>
    <scope>NUCLEOTIDE SEQUENCE [LARGE SCALE GENOMIC DNA]</scope>
    <source>
        <strain evidence="9 10">DSM 25619</strain>
    </source>
</reference>
<keyword evidence="10" id="KW-1185">Reference proteome</keyword>
<comment type="caution">
    <text evidence="9">The sequence shown here is derived from an EMBL/GenBank/DDBJ whole genome shotgun (WGS) entry which is preliminary data.</text>
</comment>
<dbReference type="GO" id="GO:0022857">
    <property type="term" value="F:transmembrane transporter activity"/>
    <property type="evidence" value="ECO:0007669"/>
    <property type="project" value="InterPro"/>
</dbReference>
<dbReference type="InterPro" id="IPR000522">
    <property type="entry name" value="ABC_transptr_permease_BtuC"/>
</dbReference>
<dbReference type="GO" id="GO:0033214">
    <property type="term" value="P:siderophore-iron import into cell"/>
    <property type="evidence" value="ECO:0007669"/>
    <property type="project" value="TreeGrafter"/>
</dbReference>
<dbReference type="PANTHER" id="PTHR30472">
    <property type="entry name" value="FERRIC ENTEROBACTIN TRANSPORT SYSTEM PERMEASE PROTEIN"/>
    <property type="match status" value="1"/>
</dbReference>
<proteinExistence type="inferred from homology"/>
<accession>A0A366DMB3</accession>
<evidence type="ECO:0000256" key="4">
    <source>
        <dbReference type="ARBA" id="ARBA00022475"/>
    </source>
</evidence>
<feature type="transmembrane region" description="Helical" evidence="8">
    <location>
        <begin position="245"/>
        <end position="271"/>
    </location>
</feature>
<dbReference type="OrthoDB" id="9811975at2"/>
<name>A0A366DMB3_9HYPH</name>
<dbReference type="AlphaFoldDB" id="A0A366DMB3"/>
<evidence type="ECO:0000256" key="1">
    <source>
        <dbReference type="ARBA" id="ARBA00004651"/>
    </source>
</evidence>
<dbReference type="Pfam" id="PF01032">
    <property type="entry name" value="FecCD"/>
    <property type="match status" value="1"/>
</dbReference>
<dbReference type="RefSeq" id="WP_113945913.1">
    <property type="nucleotide sequence ID" value="NZ_JBHEEG010000010.1"/>
</dbReference>
<feature type="transmembrane region" description="Helical" evidence="8">
    <location>
        <begin position="90"/>
        <end position="111"/>
    </location>
</feature>
<organism evidence="9 10">
    <name type="scientific">Pseudochrobactrum asaccharolyticum</name>
    <dbReference type="NCBI Taxonomy" id="354351"/>
    <lineage>
        <taxon>Bacteria</taxon>
        <taxon>Pseudomonadati</taxon>
        <taxon>Pseudomonadota</taxon>
        <taxon>Alphaproteobacteria</taxon>
        <taxon>Hyphomicrobiales</taxon>
        <taxon>Brucellaceae</taxon>
        <taxon>Pseudochrobactrum</taxon>
    </lineage>
</organism>
<dbReference type="EMBL" id="QNRH01000009">
    <property type="protein sequence ID" value="RBO91233.1"/>
    <property type="molecule type" value="Genomic_DNA"/>
</dbReference>
<dbReference type="Proteomes" id="UP000252893">
    <property type="component" value="Unassembled WGS sequence"/>
</dbReference>
<feature type="transmembrane region" description="Helical" evidence="8">
    <location>
        <begin position="197"/>
        <end position="215"/>
    </location>
</feature>
<keyword evidence="7 8" id="KW-0472">Membrane</keyword>
<dbReference type="PANTHER" id="PTHR30472:SF64">
    <property type="entry name" value="IRON(3+)-HYDROXAMATE IMPORT SYSTEM PERMEASE PROTEIN FHUG"/>
    <property type="match status" value="1"/>
</dbReference>
<feature type="transmembrane region" description="Helical" evidence="8">
    <location>
        <begin position="155"/>
        <end position="177"/>
    </location>
</feature>
<evidence type="ECO:0000313" key="9">
    <source>
        <dbReference type="EMBL" id="RBO91233.1"/>
    </source>
</evidence>
<evidence type="ECO:0000256" key="7">
    <source>
        <dbReference type="ARBA" id="ARBA00023136"/>
    </source>
</evidence>
<comment type="subcellular location">
    <subcellularLocation>
        <location evidence="1">Cell membrane</location>
        <topology evidence="1">Multi-pass membrane protein</topology>
    </subcellularLocation>
</comment>
<evidence type="ECO:0000256" key="5">
    <source>
        <dbReference type="ARBA" id="ARBA00022692"/>
    </source>
</evidence>
<dbReference type="SUPFAM" id="SSF81345">
    <property type="entry name" value="ABC transporter involved in vitamin B12 uptake, BtuC"/>
    <property type="match status" value="1"/>
</dbReference>
<dbReference type="Gene3D" id="1.10.3470.10">
    <property type="entry name" value="ABC transporter involved in vitamin B12 uptake, BtuC"/>
    <property type="match status" value="1"/>
</dbReference>
<keyword evidence="5 8" id="KW-0812">Transmembrane</keyword>
<sequence>MKVMMRAPTALFALAGLLLLTILISLQLGSYPLRLYDLYAVLSQQGTPQQELVLFSIRLPRLLLAILTGCGLAVSGAILQAVFRNDLADPGLLGLSAGAGLMIILLLWMQQNGQQNGLLIAGLWRPVAAFCGAALSASLIYALARKKGAASPARILLTGIAINAGLSAVTLVLAMSLDRSLYDQALVWLSGSLSGKTYKEIILLLPWFICLLPLLMLRLKVLDILALGDEAATALGLQVGRQRLLMIAIAVALTGASVAVAGGIGFVGLLAPHMCRRLVGARHILLLPACALCGAILVVIADNLGRTVLAPVEMPAGIFCAMIGAPYFLYLLMKTSR</sequence>
<dbReference type="FunFam" id="1.10.3470.10:FF:000001">
    <property type="entry name" value="Vitamin B12 ABC transporter permease BtuC"/>
    <property type="match status" value="1"/>
</dbReference>
<evidence type="ECO:0000256" key="8">
    <source>
        <dbReference type="SAM" id="Phobius"/>
    </source>
</evidence>
<evidence type="ECO:0000256" key="6">
    <source>
        <dbReference type="ARBA" id="ARBA00022989"/>
    </source>
</evidence>
<dbReference type="CDD" id="cd06550">
    <property type="entry name" value="TM_ABC_iron-siderophores_like"/>
    <property type="match status" value="1"/>
</dbReference>
<comment type="similarity">
    <text evidence="2">Belongs to the binding-protein-dependent transport system permease family. FecCD subfamily.</text>
</comment>
<evidence type="ECO:0000256" key="3">
    <source>
        <dbReference type="ARBA" id="ARBA00022448"/>
    </source>
</evidence>
<evidence type="ECO:0000256" key="2">
    <source>
        <dbReference type="ARBA" id="ARBA00007935"/>
    </source>
</evidence>
<feature type="transmembrane region" description="Helical" evidence="8">
    <location>
        <begin position="314"/>
        <end position="333"/>
    </location>
</feature>